<protein>
    <submittedName>
        <fullName evidence="1">Uncharacterized protein</fullName>
    </submittedName>
</protein>
<dbReference type="Proteomes" id="UP001224838">
    <property type="component" value="Chromosome"/>
</dbReference>
<evidence type="ECO:0000313" key="2">
    <source>
        <dbReference type="Proteomes" id="UP001224838"/>
    </source>
</evidence>
<keyword evidence="2" id="KW-1185">Reference proteome</keyword>
<dbReference type="EMBL" id="CP117451">
    <property type="protein sequence ID" value="WLH04091.1"/>
    <property type="molecule type" value="Genomic_DNA"/>
</dbReference>
<proteinExistence type="predicted"/>
<name>A0ABY9FLC0_9PSED</name>
<sequence length="76" mass="8053">MARKAFETFEAVSAVVPTEGGYHAAIATKAIGGSGAPRFNKVLEKQTFKTAAEADAAAAMRLTRLKGVDDEGRLVW</sequence>
<dbReference type="RefSeq" id="WP_305471269.1">
    <property type="nucleotide sequence ID" value="NZ_CP117425.1"/>
</dbReference>
<organism evidence="1 2">
    <name type="scientific">Pseudomonas beijingensis</name>
    <dbReference type="NCBI Taxonomy" id="2954101"/>
    <lineage>
        <taxon>Bacteria</taxon>
        <taxon>Pseudomonadati</taxon>
        <taxon>Pseudomonadota</taxon>
        <taxon>Gammaproteobacteria</taxon>
        <taxon>Pseudomonadales</taxon>
        <taxon>Pseudomonadaceae</taxon>
        <taxon>Pseudomonas</taxon>
    </lineage>
</organism>
<gene>
    <name evidence="1" type="ORF">PSH92_22395</name>
</gene>
<evidence type="ECO:0000313" key="1">
    <source>
        <dbReference type="EMBL" id="WLH04091.1"/>
    </source>
</evidence>
<accession>A0ABY9FLC0</accession>
<reference evidence="1 2" key="1">
    <citation type="submission" date="2023-02" db="EMBL/GenBank/DDBJ databases">
        <title>Evolution of Hrp T3SS in non-pathogenic Pseudomonas fluorescens.</title>
        <authorList>
            <person name="Liao K."/>
            <person name="Wei H."/>
            <person name="Gu Y."/>
        </authorList>
    </citation>
    <scope>NUCLEOTIDE SEQUENCE [LARGE SCALE GENOMIC DNA]</scope>
    <source>
        <strain evidence="1 2">FP2034</strain>
    </source>
</reference>